<evidence type="ECO:0000259" key="2">
    <source>
        <dbReference type="Pfam" id="PF12697"/>
    </source>
</evidence>
<dbReference type="Gene3D" id="3.40.50.1820">
    <property type="entry name" value="alpha/beta hydrolase"/>
    <property type="match status" value="1"/>
</dbReference>
<evidence type="ECO:0000256" key="1">
    <source>
        <dbReference type="SAM" id="Phobius"/>
    </source>
</evidence>
<evidence type="ECO:0000313" key="4">
    <source>
        <dbReference type="Proteomes" id="UP000284706"/>
    </source>
</evidence>
<dbReference type="InterPro" id="IPR000073">
    <property type="entry name" value="AB_hydrolase_1"/>
</dbReference>
<dbReference type="SUPFAM" id="SSF53474">
    <property type="entry name" value="alpha/beta-Hydrolases"/>
    <property type="match status" value="1"/>
</dbReference>
<keyword evidence="4" id="KW-1185">Reference proteome</keyword>
<accession>A0A409W721</accession>
<dbReference type="Proteomes" id="UP000284706">
    <property type="component" value="Unassembled WGS sequence"/>
</dbReference>
<feature type="transmembrane region" description="Helical" evidence="1">
    <location>
        <begin position="114"/>
        <end position="136"/>
    </location>
</feature>
<comment type="caution">
    <text evidence="3">The sequence shown here is derived from an EMBL/GenBank/DDBJ whole genome shotgun (WGS) entry which is preliminary data.</text>
</comment>
<dbReference type="InParanoid" id="A0A409W721"/>
<sequence length="335" mass="37489">MQKTKVTENIEFAYHDSGAPPDKDDYCSIIVIHGYTYHSGTFSRMSQQASSIGHRLILPNRRLYPGSTPYTEEESKAFDLTNPTEEVAKAFLKEGEYLLLFVSNLIEKHSLKKVILVGWSLGTMFLCSAIGSITTLTDDTKSRLLRTIRAFVFWDPPATVIGIPSPPSGGWTPLFDETLAAEQKGQAFGEWVVQYYPHPEMEKKDCYNLIYKMAPPVKPPTFSDIPVKELLSKIDLSAGPNGDSRFVNLLFQPVANKIKDLALFTPGIREAWHDTSFNIIYGEETIYNVVWAAWQLEAEAERTGLPLKIGGIPGANHFPMHDLPKVTFDTLLACL</sequence>
<dbReference type="OrthoDB" id="3251587at2759"/>
<dbReference type="InterPro" id="IPR029058">
    <property type="entry name" value="AB_hydrolase_fold"/>
</dbReference>
<organism evidence="3 4">
    <name type="scientific">Gymnopilus dilepis</name>
    <dbReference type="NCBI Taxonomy" id="231916"/>
    <lineage>
        <taxon>Eukaryota</taxon>
        <taxon>Fungi</taxon>
        <taxon>Dikarya</taxon>
        <taxon>Basidiomycota</taxon>
        <taxon>Agaricomycotina</taxon>
        <taxon>Agaricomycetes</taxon>
        <taxon>Agaricomycetidae</taxon>
        <taxon>Agaricales</taxon>
        <taxon>Agaricineae</taxon>
        <taxon>Hymenogastraceae</taxon>
        <taxon>Gymnopilus</taxon>
    </lineage>
</organism>
<reference evidence="3 4" key="1">
    <citation type="journal article" date="2018" name="Evol. Lett.">
        <title>Horizontal gene cluster transfer increased hallucinogenic mushroom diversity.</title>
        <authorList>
            <person name="Reynolds H.T."/>
            <person name="Vijayakumar V."/>
            <person name="Gluck-Thaler E."/>
            <person name="Korotkin H.B."/>
            <person name="Matheny P.B."/>
            <person name="Slot J.C."/>
        </authorList>
    </citation>
    <scope>NUCLEOTIDE SEQUENCE [LARGE SCALE GENOMIC DNA]</scope>
    <source>
        <strain evidence="3 4">SRW20</strain>
    </source>
</reference>
<protein>
    <recommendedName>
        <fullName evidence="2">AB hydrolase-1 domain-containing protein</fullName>
    </recommendedName>
</protein>
<keyword evidence="1" id="KW-0472">Membrane</keyword>
<name>A0A409W721_9AGAR</name>
<feature type="domain" description="AB hydrolase-1" evidence="2">
    <location>
        <begin position="29"/>
        <end position="328"/>
    </location>
</feature>
<dbReference type="AlphaFoldDB" id="A0A409W721"/>
<keyword evidence="1" id="KW-1133">Transmembrane helix</keyword>
<keyword evidence="1" id="KW-0812">Transmembrane</keyword>
<gene>
    <name evidence="3" type="ORF">CVT26_004147</name>
</gene>
<dbReference type="EMBL" id="NHYE01005350">
    <property type="protein sequence ID" value="PPQ74302.1"/>
    <property type="molecule type" value="Genomic_DNA"/>
</dbReference>
<dbReference type="Pfam" id="PF12697">
    <property type="entry name" value="Abhydrolase_6"/>
    <property type="match status" value="1"/>
</dbReference>
<evidence type="ECO:0000313" key="3">
    <source>
        <dbReference type="EMBL" id="PPQ74302.1"/>
    </source>
</evidence>
<proteinExistence type="predicted"/>